<accession>A0A4Q9N5F4</accession>
<dbReference type="AlphaFoldDB" id="A0A4Q9N5F4"/>
<evidence type="ECO:0000256" key="1">
    <source>
        <dbReference type="SAM" id="MobiDB-lite"/>
    </source>
</evidence>
<reference evidence="2" key="1">
    <citation type="submission" date="2019-01" db="EMBL/GenBank/DDBJ databases">
        <title>Draft genome sequences of three monokaryotic isolates of the white-rot basidiomycete fungus Dichomitus squalens.</title>
        <authorList>
            <consortium name="DOE Joint Genome Institute"/>
            <person name="Lopez S.C."/>
            <person name="Andreopoulos B."/>
            <person name="Pangilinan J."/>
            <person name="Lipzen A."/>
            <person name="Riley R."/>
            <person name="Ahrendt S."/>
            <person name="Ng V."/>
            <person name="Barry K."/>
            <person name="Daum C."/>
            <person name="Grigoriev I.V."/>
            <person name="Hilden K.S."/>
            <person name="Makela M.R."/>
            <person name="de Vries R.P."/>
        </authorList>
    </citation>
    <scope>NUCLEOTIDE SEQUENCE [LARGE SCALE GENOMIC DNA]</scope>
    <source>
        <strain evidence="2">OM18370.1</strain>
    </source>
</reference>
<organism evidence="2">
    <name type="scientific">Dichomitus squalens</name>
    <dbReference type="NCBI Taxonomy" id="114155"/>
    <lineage>
        <taxon>Eukaryota</taxon>
        <taxon>Fungi</taxon>
        <taxon>Dikarya</taxon>
        <taxon>Basidiomycota</taxon>
        <taxon>Agaricomycotina</taxon>
        <taxon>Agaricomycetes</taxon>
        <taxon>Polyporales</taxon>
        <taxon>Polyporaceae</taxon>
        <taxon>Dichomitus</taxon>
    </lineage>
</organism>
<proteinExistence type="predicted"/>
<name>A0A4Q9N5F4_9APHY</name>
<feature type="compositionally biased region" description="Basic and acidic residues" evidence="1">
    <location>
        <begin position="52"/>
        <end position="61"/>
    </location>
</feature>
<dbReference type="EMBL" id="ML143389">
    <property type="protein sequence ID" value="TBU34321.1"/>
    <property type="molecule type" value="Genomic_DNA"/>
</dbReference>
<protein>
    <submittedName>
        <fullName evidence="2">Uncharacterized protein</fullName>
    </submittedName>
</protein>
<evidence type="ECO:0000313" key="2">
    <source>
        <dbReference type="EMBL" id="TBU34321.1"/>
    </source>
</evidence>
<sequence length="108" mass="11618">MEKKLGHYCSQLLGTRLLSSASSAATAYVLCKLTERASRGRSTPTAVPQEPRPSESRRQSTDIHPSMSANTSSLLRSQTTNLDIVPPSGYTSGLTQSICAMQEAPHIL</sequence>
<feature type="region of interest" description="Disordered" evidence="1">
    <location>
        <begin position="37"/>
        <end position="77"/>
    </location>
</feature>
<dbReference type="Proteomes" id="UP000292957">
    <property type="component" value="Unassembled WGS sequence"/>
</dbReference>
<gene>
    <name evidence="2" type="ORF">BD311DRAFT_747534</name>
</gene>
<feature type="compositionally biased region" description="Polar residues" evidence="1">
    <location>
        <begin position="67"/>
        <end position="77"/>
    </location>
</feature>